<dbReference type="RefSeq" id="WP_343796081.1">
    <property type="nucleotide sequence ID" value="NZ_BAAADJ010000004.1"/>
</dbReference>
<feature type="domain" description="ABC transporter" evidence="5">
    <location>
        <begin position="8"/>
        <end position="258"/>
    </location>
</feature>
<proteinExistence type="inferred from homology"/>
<accession>A0ABN0VUH1</accession>
<dbReference type="Pfam" id="PF00005">
    <property type="entry name" value="ABC_tran"/>
    <property type="match status" value="1"/>
</dbReference>
<comment type="similarity">
    <text evidence="1">Belongs to the ABC transporter superfamily.</text>
</comment>
<dbReference type="InterPro" id="IPR003439">
    <property type="entry name" value="ABC_transporter-like_ATP-bd"/>
</dbReference>
<dbReference type="SMART" id="SM00382">
    <property type="entry name" value="AAA"/>
    <property type="match status" value="1"/>
</dbReference>
<comment type="caution">
    <text evidence="6">The sequence shown here is derived from an EMBL/GenBank/DDBJ whole genome shotgun (WGS) entry which is preliminary data.</text>
</comment>
<dbReference type="SUPFAM" id="SSF52540">
    <property type="entry name" value="P-loop containing nucleoside triphosphate hydrolases"/>
    <property type="match status" value="1"/>
</dbReference>
<dbReference type="InterPro" id="IPR017871">
    <property type="entry name" value="ABC_transporter-like_CS"/>
</dbReference>
<dbReference type="InterPro" id="IPR013563">
    <property type="entry name" value="Oligopep_ABC_C"/>
</dbReference>
<evidence type="ECO:0000256" key="3">
    <source>
        <dbReference type="ARBA" id="ARBA00022741"/>
    </source>
</evidence>
<dbReference type="PANTHER" id="PTHR43776">
    <property type="entry name" value="TRANSPORT ATP-BINDING PROTEIN"/>
    <property type="match status" value="1"/>
</dbReference>
<sequence length="340" mass="38584">MVNAEPLLKVENLKKYYPVKSGFFNKAKKYVRAVDDVSFEVFPGETIGVVGESGCGKSTLAKTLLRLIDSTSGHIFYDNTDLNSLSNLQMREVRKNLQFIFQDPYSSLNPRKTVEKIIEEPLVNLTDYSSKERKEIIRKTIKEVGLDTHHLNRYPHEFSGGQRQRIGIARALAVRPKFIICDEPVSALDVSIQAQILNLLKKLQKEYQLTYLFISHDLGVVRHFCNRIIVMYLGKIVEVGDKESIFNNPTHPYTKSILSAVPSIYHKRDRIILKGEVPSPINPPSGCPFHTRCPEATSACSQTEQRLEKIGDNHFVACHVMGQGDRFAVPERERTVPRST</sequence>
<evidence type="ECO:0000256" key="4">
    <source>
        <dbReference type="ARBA" id="ARBA00022840"/>
    </source>
</evidence>
<keyword evidence="2" id="KW-0813">Transport</keyword>
<evidence type="ECO:0000313" key="7">
    <source>
        <dbReference type="Proteomes" id="UP001500782"/>
    </source>
</evidence>
<dbReference type="PROSITE" id="PS50893">
    <property type="entry name" value="ABC_TRANSPORTER_2"/>
    <property type="match status" value="1"/>
</dbReference>
<evidence type="ECO:0000256" key="1">
    <source>
        <dbReference type="ARBA" id="ARBA00005417"/>
    </source>
</evidence>
<name>A0ABN0VUH1_9BACI</name>
<keyword evidence="4 6" id="KW-0067">ATP-binding</keyword>
<evidence type="ECO:0000256" key="2">
    <source>
        <dbReference type="ARBA" id="ARBA00022448"/>
    </source>
</evidence>
<dbReference type="PROSITE" id="PS00211">
    <property type="entry name" value="ABC_TRANSPORTER_1"/>
    <property type="match status" value="1"/>
</dbReference>
<reference evidence="6 7" key="1">
    <citation type="journal article" date="2019" name="Int. J. Syst. Evol. Microbiol.">
        <title>The Global Catalogue of Microorganisms (GCM) 10K type strain sequencing project: providing services to taxonomists for standard genome sequencing and annotation.</title>
        <authorList>
            <consortium name="The Broad Institute Genomics Platform"/>
            <consortium name="The Broad Institute Genome Sequencing Center for Infectious Disease"/>
            <person name="Wu L."/>
            <person name="Ma J."/>
        </authorList>
    </citation>
    <scope>NUCLEOTIDE SEQUENCE [LARGE SCALE GENOMIC DNA]</scope>
    <source>
        <strain evidence="6 7">JCM 9731</strain>
    </source>
</reference>
<dbReference type="GO" id="GO:0005524">
    <property type="term" value="F:ATP binding"/>
    <property type="evidence" value="ECO:0007669"/>
    <property type="project" value="UniProtKB-KW"/>
</dbReference>
<dbReference type="EMBL" id="BAAADJ010000004">
    <property type="protein sequence ID" value="GAA0317604.1"/>
    <property type="molecule type" value="Genomic_DNA"/>
</dbReference>
<organism evidence="6 7">
    <name type="scientific">Bacillus carboniphilus</name>
    <dbReference type="NCBI Taxonomy" id="86663"/>
    <lineage>
        <taxon>Bacteria</taxon>
        <taxon>Bacillati</taxon>
        <taxon>Bacillota</taxon>
        <taxon>Bacilli</taxon>
        <taxon>Bacillales</taxon>
        <taxon>Bacillaceae</taxon>
        <taxon>Bacillus</taxon>
    </lineage>
</organism>
<dbReference type="CDD" id="cd03257">
    <property type="entry name" value="ABC_NikE_OppD_transporters"/>
    <property type="match status" value="1"/>
</dbReference>
<dbReference type="Pfam" id="PF08352">
    <property type="entry name" value="oligo_HPY"/>
    <property type="match status" value="1"/>
</dbReference>
<dbReference type="InterPro" id="IPR003593">
    <property type="entry name" value="AAA+_ATPase"/>
</dbReference>
<dbReference type="Proteomes" id="UP001500782">
    <property type="component" value="Unassembled WGS sequence"/>
</dbReference>
<dbReference type="InterPro" id="IPR050319">
    <property type="entry name" value="ABC_transp_ATP-bind"/>
</dbReference>
<keyword evidence="3" id="KW-0547">Nucleotide-binding</keyword>
<evidence type="ECO:0000259" key="5">
    <source>
        <dbReference type="PROSITE" id="PS50893"/>
    </source>
</evidence>
<gene>
    <name evidence="6" type="ORF">GCM10008967_05200</name>
</gene>
<protein>
    <submittedName>
        <fullName evidence="6">Dipeptide ABC transporter ATP-binding protein</fullName>
    </submittedName>
</protein>
<evidence type="ECO:0000313" key="6">
    <source>
        <dbReference type="EMBL" id="GAA0317604.1"/>
    </source>
</evidence>
<dbReference type="Gene3D" id="3.40.50.300">
    <property type="entry name" value="P-loop containing nucleotide triphosphate hydrolases"/>
    <property type="match status" value="1"/>
</dbReference>
<dbReference type="NCBIfam" id="NF008453">
    <property type="entry name" value="PRK11308.1"/>
    <property type="match status" value="1"/>
</dbReference>
<dbReference type="NCBIfam" id="TIGR01727">
    <property type="entry name" value="oligo_HPY"/>
    <property type="match status" value="1"/>
</dbReference>
<dbReference type="InterPro" id="IPR027417">
    <property type="entry name" value="P-loop_NTPase"/>
</dbReference>
<keyword evidence="7" id="KW-1185">Reference proteome</keyword>